<dbReference type="InterPro" id="IPR024007">
    <property type="entry name" value="FeFe-hyd_mat_HydG"/>
</dbReference>
<dbReference type="GO" id="GO:0051539">
    <property type="term" value="F:4 iron, 4 sulfur cluster binding"/>
    <property type="evidence" value="ECO:0007669"/>
    <property type="project" value="UniProtKB-KW"/>
</dbReference>
<dbReference type="SMART" id="SM00876">
    <property type="entry name" value="BATS"/>
    <property type="match status" value="1"/>
</dbReference>
<evidence type="ECO:0000256" key="6">
    <source>
        <dbReference type="ARBA" id="ARBA00023014"/>
    </source>
</evidence>
<evidence type="ECO:0000256" key="1">
    <source>
        <dbReference type="ARBA" id="ARBA00001966"/>
    </source>
</evidence>
<proteinExistence type="predicted"/>
<dbReference type="PANTHER" id="PTHR43583:SF2">
    <property type="entry name" value="THIAZOLE BIOSYNTHESIS PROTEIN"/>
    <property type="match status" value="1"/>
</dbReference>
<organism evidence="8">
    <name type="scientific">uncultured spirochete</name>
    <dbReference type="NCBI Taxonomy" id="156406"/>
    <lineage>
        <taxon>Bacteria</taxon>
        <taxon>Pseudomonadati</taxon>
        <taxon>Spirochaetota</taxon>
        <taxon>Spirochaetia</taxon>
        <taxon>Spirochaetales</taxon>
        <taxon>environmental samples</taxon>
    </lineage>
</organism>
<dbReference type="Gene3D" id="3.20.20.70">
    <property type="entry name" value="Aldolase class I"/>
    <property type="match status" value="1"/>
</dbReference>
<dbReference type="Pfam" id="PF04055">
    <property type="entry name" value="Radical_SAM"/>
    <property type="match status" value="1"/>
</dbReference>
<dbReference type="PROSITE" id="PS51918">
    <property type="entry name" value="RADICAL_SAM"/>
    <property type="match status" value="1"/>
</dbReference>
<protein>
    <submittedName>
        <fullName evidence="8">Biotin and thiamin synthesis associated</fullName>
    </submittedName>
</protein>
<dbReference type="Pfam" id="PF06968">
    <property type="entry name" value="BATS"/>
    <property type="match status" value="1"/>
</dbReference>
<reference evidence="8" key="1">
    <citation type="submission" date="2017-02" db="EMBL/GenBank/DDBJ databases">
        <authorList>
            <person name="Regsiter A."/>
            <person name="William W."/>
        </authorList>
    </citation>
    <scope>NUCLEOTIDE SEQUENCE</scope>
    <source>
        <strain evidence="8">Bib</strain>
    </source>
</reference>
<keyword evidence="6" id="KW-0411">Iron-sulfur</keyword>
<keyword evidence="2" id="KW-0004">4Fe-4S</keyword>
<keyword evidence="3" id="KW-0949">S-adenosyl-L-methionine</keyword>
<dbReference type="EMBL" id="FWDM01000022">
    <property type="protein sequence ID" value="SLM13449.1"/>
    <property type="molecule type" value="Genomic_DNA"/>
</dbReference>
<dbReference type="InterPro" id="IPR010722">
    <property type="entry name" value="BATS_dom"/>
</dbReference>
<comment type="cofactor">
    <cofactor evidence="1">
        <name>[4Fe-4S] cluster</name>
        <dbReference type="ChEBI" id="CHEBI:49883"/>
    </cofactor>
</comment>
<dbReference type="InterPro" id="IPR007197">
    <property type="entry name" value="rSAM"/>
</dbReference>
<dbReference type="SFLD" id="SFLDG01081">
    <property type="entry name" value="cleavage_of_the_Ca-Cb_bond_in"/>
    <property type="match status" value="1"/>
</dbReference>
<evidence type="ECO:0000256" key="4">
    <source>
        <dbReference type="ARBA" id="ARBA00022723"/>
    </source>
</evidence>
<evidence type="ECO:0000256" key="3">
    <source>
        <dbReference type="ARBA" id="ARBA00022691"/>
    </source>
</evidence>
<dbReference type="GO" id="GO:0003824">
    <property type="term" value="F:catalytic activity"/>
    <property type="evidence" value="ECO:0007669"/>
    <property type="project" value="InterPro"/>
</dbReference>
<sequence>MLTATQTFLDYAKLEELSGLSAPSFAQVEKILAKAKRLKGITTEEAALLLAVQDPAQLSLLLAAAHYIKEEIYGKRLVLFAPLYTGNFCTNDCLYCGFRRSNHSLERKRLTMDEIAQQTSELLKQGHKRILIISGEAGNQSLEYTLEAIQTSYSVREDTARVRRINVEIAPLSVEGFRALKKANIGTYVCFQETYNPELYAMYHPDGPKADYRNRLYVMDRAMEGGIDDVGIGALFGLGNYRYEVLAILEHAHHLEAAFGCGPHTVSVPRIEPAKGAPLSFNPPAPVSDIDFKKLIAVIRISLPYTGIILSTRESPALRKEIFAYGVSQISAGSKTDPGGYSAHKEDNGQFSVGDNRTLEEVISDLIDDGYIPSFCTGCYRRGRVGADFMDLAKPGLIKEFCLPNGLVSFAEYLYDYASPPTRQKGLALIEAMKTTAPAKVAHVLDKALLDTASGERDIYL</sequence>
<dbReference type="SUPFAM" id="SSF102114">
    <property type="entry name" value="Radical SAM enzymes"/>
    <property type="match status" value="1"/>
</dbReference>
<keyword evidence="4" id="KW-0479">Metal-binding</keyword>
<gene>
    <name evidence="8" type="ORF">SPIROBIBN47_290072</name>
</gene>
<dbReference type="CDD" id="cd01335">
    <property type="entry name" value="Radical_SAM"/>
    <property type="match status" value="1"/>
</dbReference>
<accession>A0A3P3XJV3</accession>
<dbReference type="InterPro" id="IPR013785">
    <property type="entry name" value="Aldolase_TIM"/>
</dbReference>
<evidence type="ECO:0000256" key="5">
    <source>
        <dbReference type="ARBA" id="ARBA00023004"/>
    </source>
</evidence>
<evidence type="ECO:0000256" key="2">
    <source>
        <dbReference type="ARBA" id="ARBA00022485"/>
    </source>
</evidence>
<dbReference type="SFLD" id="SFLDG01060">
    <property type="entry name" value="BATS_domain_containing"/>
    <property type="match status" value="1"/>
</dbReference>
<dbReference type="PANTHER" id="PTHR43583">
    <property type="entry name" value="2-IMINOACETATE SYNTHASE"/>
    <property type="match status" value="1"/>
</dbReference>
<name>A0A3P3XJV3_9SPIR</name>
<evidence type="ECO:0000313" key="8">
    <source>
        <dbReference type="EMBL" id="SLM13449.1"/>
    </source>
</evidence>
<dbReference type="InterPro" id="IPR058240">
    <property type="entry name" value="rSAM_sf"/>
</dbReference>
<feature type="domain" description="Radical SAM core" evidence="7">
    <location>
        <begin position="73"/>
        <end position="306"/>
    </location>
</feature>
<dbReference type="AlphaFoldDB" id="A0A3P3XJV3"/>
<dbReference type="NCBIfam" id="TIGR03955">
    <property type="entry name" value="rSAM_HydG"/>
    <property type="match status" value="1"/>
</dbReference>
<dbReference type="SFLD" id="SFLDF00319">
    <property type="entry name" value="Fe_hydrogenase_maturase_(HydG"/>
    <property type="match status" value="1"/>
</dbReference>
<dbReference type="GO" id="GO:0044272">
    <property type="term" value="P:sulfur compound biosynthetic process"/>
    <property type="evidence" value="ECO:0007669"/>
    <property type="project" value="UniProtKB-ARBA"/>
</dbReference>
<dbReference type="GO" id="GO:0042364">
    <property type="term" value="P:water-soluble vitamin biosynthetic process"/>
    <property type="evidence" value="ECO:0007669"/>
    <property type="project" value="UniProtKB-ARBA"/>
</dbReference>
<dbReference type="SFLD" id="SFLDS00029">
    <property type="entry name" value="Radical_SAM"/>
    <property type="match status" value="1"/>
</dbReference>
<dbReference type="GO" id="GO:0046872">
    <property type="term" value="F:metal ion binding"/>
    <property type="evidence" value="ECO:0007669"/>
    <property type="project" value="UniProtKB-KW"/>
</dbReference>
<dbReference type="InterPro" id="IPR034428">
    <property type="entry name" value="ThiH/NoCL/HydG-like"/>
</dbReference>
<evidence type="ECO:0000259" key="7">
    <source>
        <dbReference type="PROSITE" id="PS51918"/>
    </source>
</evidence>
<keyword evidence="5" id="KW-0408">Iron</keyword>